<dbReference type="InterPro" id="IPR001991">
    <property type="entry name" value="Na-dicarboxylate_symporter"/>
</dbReference>
<evidence type="ECO:0000256" key="3">
    <source>
        <dbReference type="ARBA" id="ARBA00022475"/>
    </source>
</evidence>
<evidence type="ECO:0000256" key="8">
    <source>
        <dbReference type="SAM" id="Phobius"/>
    </source>
</evidence>
<evidence type="ECO:0000256" key="6">
    <source>
        <dbReference type="ARBA" id="ARBA00022989"/>
    </source>
</evidence>
<dbReference type="InterPro" id="IPR036458">
    <property type="entry name" value="Na:dicarbo_symporter_sf"/>
</dbReference>
<comment type="subcellular location">
    <subcellularLocation>
        <location evidence="1">Cell membrane</location>
        <topology evidence="1">Multi-pass membrane protein</topology>
    </subcellularLocation>
</comment>
<comment type="caution">
    <text evidence="9">The sequence shown here is derived from an EMBL/GenBank/DDBJ whole genome shotgun (WGS) entry which is preliminary data.</text>
</comment>
<protein>
    <submittedName>
        <fullName evidence="9">Dicarboxylate/amino acid:cation symporter</fullName>
    </submittedName>
</protein>
<keyword evidence="5" id="KW-0769">Symport</keyword>
<dbReference type="Gene3D" id="1.10.3860.10">
    <property type="entry name" value="Sodium:dicarboxylate symporter"/>
    <property type="match status" value="1"/>
</dbReference>
<dbReference type="PROSITE" id="PS00714">
    <property type="entry name" value="NA_DICARBOXYL_SYMP_2"/>
    <property type="match status" value="1"/>
</dbReference>
<dbReference type="RefSeq" id="WP_268060152.1">
    <property type="nucleotide sequence ID" value="NZ_JAPQFJ010000003.1"/>
</dbReference>
<reference evidence="9" key="1">
    <citation type="submission" date="2022-12" db="EMBL/GenBank/DDBJ databases">
        <title>Clostridium sp. nov., isolated from industrial wastewater.</title>
        <authorList>
            <person name="Jiayan W."/>
        </authorList>
    </citation>
    <scope>NUCLEOTIDE SEQUENCE</scope>
    <source>
        <strain evidence="9">ZC22-4</strain>
    </source>
</reference>
<dbReference type="Proteomes" id="UP001144612">
    <property type="component" value="Unassembled WGS sequence"/>
</dbReference>
<organism evidence="9 10">
    <name type="scientific">Clostridium brassicae</name>
    <dbReference type="NCBI Taxonomy" id="2999072"/>
    <lineage>
        <taxon>Bacteria</taxon>
        <taxon>Bacillati</taxon>
        <taxon>Bacillota</taxon>
        <taxon>Clostridia</taxon>
        <taxon>Eubacteriales</taxon>
        <taxon>Clostridiaceae</taxon>
        <taxon>Clostridium</taxon>
    </lineage>
</organism>
<keyword evidence="10" id="KW-1185">Reference proteome</keyword>
<keyword evidence="3" id="KW-1003">Cell membrane</keyword>
<evidence type="ECO:0000256" key="7">
    <source>
        <dbReference type="ARBA" id="ARBA00023136"/>
    </source>
</evidence>
<evidence type="ECO:0000256" key="5">
    <source>
        <dbReference type="ARBA" id="ARBA00022847"/>
    </source>
</evidence>
<evidence type="ECO:0000313" key="10">
    <source>
        <dbReference type="Proteomes" id="UP001144612"/>
    </source>
</evidence>
<dbReference type="SUPFAM" id="SSF118215">
    <property type="entry name" value="Proton glutamate symport protein"/>
    <property type="match status" value="1"/>
</dbReference>
<dbReference type="PANTHER" id="PTHR42865">
    <property type="entry name" value="PROTON/GLUTAMATE-ASPARTATE SYMPORTER"/>
    <property type="match status" value="1"/>
</dbReference>
<feature type="transmembrane region" description="Helical" evidence="8">
    <location>
        <begin position="7"/>
        <end position="32"/>
    </location>
</feature>
<evidence type="ECO:0000313" key="9">
    <source>
        <dbReference type="EMBL" id="MCY6957755.1"/>
    </source>
</evidence>
<keyword evidence="4 8" id="KW-0812">Transmembrane</keyword>
<keyword evidence="6 8" id="KW-1133">Transmembrane helix</keyword>
<evidence type="ECO:0000256" key="2">
    <source>
        <dbReference type="ARBA" id="ARBA00022448"/>
    </source>
</evidence>
<dbReference type="Pfam" id="PF00375">
    <property type="entry name" value="SDF"/>
    <property type="match status" value="1"/>
</dbReference>
<evidence type="ECO:0000256" key="1">
    <source>
        <dbReference type="ARBA" id="ARBA00004651"/>
    </source>
</evidence>
<dbReference type="EMBL" id="JAPQFJ010000003">
    <property type="protein sequence ID" value="MCY6957755.1"/>
    <property type="molecule type" value="Genomic_DNA"/>
</dbReference>
<dbReference type="PANTHER" id="PTHR42865:SF7">
    <property type="entry name" value="PROTON_GLUTAMATE-ASPARTATE SYMPORTER"/>
    <property type="match status" value="1"/>
</dbReference>
<evidence type="ECO:0000256" key="4">
    <source>
        <dbReference type="ARBA" id="ARBA00022692"/>
    </source>
</evidence>
<proteinExistence type="predicted"/>
<accession>A0ABT4D635</accession>
<keyword evidence="2" id="KW-0813">Transport</keyword>
<name>A0ABT4D635_9CLOT</name>
<feature type="transmembrane region" description="Helical" evidence="8">
    <location>
        <begin position="142"/>
        <end position="159"/>
    </location>
</feature>
<sequence>MKLVTKIMIGMIAGILVGLAFTKNPIIAITYIKPVGTLFLNLIKMTIVPLVFSSLIVGASSIGDTKKLGRIGGKTMIFFFATTGIAIVIGLVLANILKPGVGLGLTIANNSTQAVNKAPSLGETLLNIVPSNPLLGLGKGNMLQIIFFALVLGVGATKIGEKGQPFLKFFDSLAEIMYKLTEMIMGLAPYGVFALIVPVIAQNGPDVLLPLMKVILVVYLGFIIHSIVAYSFSVTSFAKISPLSFFKGVSPATVLGFSTSSSAGTLPLTIRIVRKTFGVSDGIASFVLPLGTTINMDGTAIYQGVCAMFIAQAYGINLGIGQQLTILLTALLASIGTAGVPGAGFMMLMMVLSSVGLPLEGAALIAGIDRILDMGRTAVNVTGNAAASIVVAASEGELANPNIASQAAADQDVNV</sequence>
<feature type="transmembrane region" description="Helical" evidence="8">
    <location>
        <begin position="38"/>
        <end position="63"/>
    </location>
</feature>
<feature type="transmembrane region" description="Helical" evidence="8">
    <location>
        <begin position="75"/>
        <end position="97"/>
    </location>
</feature>
<feature type="transmembrane region" description="Helical" evidence="8">
    <location>
        <begin position="207"/>
        <end position="232"/>
    </location>
</feature>
<dbReference type="InterPro" id="IPR018107">
    <property type="entry name" value="Na-dicarboxylate_symporter_CS"/>
</dbReference>
<gene>
    <name evidence="9" type="ORF">OW729_03935</name>
</gene>
<dbReference type="PRINTS" id="PR00173">
    <property type="entry name" value="EDTRNSPORT"/>
</dbReference>
<feature type="transmembrane region" description="Helical" evidence="8">
    <location>
        <begin position="180"/>
        <end position="201"/>
    </location>
</feature>
<keyword evidence="7 8" id="KW-0472">Membrane</keyword>